<evidence type="ECO:0000313" key="1">
    <source>
        <dbReference type="EMBL" id="VDM16233.1"/>
    </source>
</evidence>
<dbReference type="Proteomes" id="UP000274429">
    <property type="component" value="Unassembled WGS sequence"/>
</dbReference>
<dbReference type="EMBL" id="UYWX01000023">
    <property type="protein sequence ID" value="VDM16233.1"/>
    <property type="molecule type" value="Genomic_DNA"/>
</dbReference>
<evidence type="ECO:0000313" key="2">
    <source>
        <dbReference type="Proteomes" id="UP000274429"/>
    </source>
</evidence>
<evidence type="ECO:0000313" key="3">
    <source>
        <dbReference type="WBParaSite" id="TTAC_0000031101-mRNA-1"/>
    </source>
</evidence>
<reference evidence="1 2" key="2">
    <citation type="submission" date="2018-11" db="EMBL/GenBank/DDBJ databases">
        <authorList>
            <consortium name="Pathogen Informatics"/>
        </authorList>
    </citation>
    <scope>NUCLEOTIDE SEQUENCE [LARGE SCALE GENOMIC DNA]</scope>
</reference>
<reference evidence="3" key="1">
    <citation type="submission" date="2017-02" db="UniProtKB">
        <authorList>
            <consortium name="WormBaseParasite"/>
        </authorList>
    </citation>
    <scope>IDENTIFICATION</scope>
</reference>
<dbReference type="OrthoDB" id="6244748at2759"/>
<name>A0A0R3WI99_HYDTA</name>
<accession>A0A0R3WI99</accession>
<dbReference type="AlphaFoldDB" id="A0A0R3WI99"/>
<dbReference type="WBParaSite" id="TTAC_0000031101-mRNA-1">
    <property type="protein sequence ID" value="TTAC_0000031101-mRNA-1"/>
    <property type="gene ID" value="TTAC_0000031101"/>
</dbReference>
<keyword evidence="2" id="KW-1185">Reference proteome</keyword>
<proteinExistence type="predicted"/>
<protein>
    <submittedName>
        <fullName evidence="3">Aldehyde-activating protein</fullName>
    </submittedName>
</protein>
<organism evidence="3">
    <name type="scientific">Hydatigena taeniaeformis</name>
    <name type="common">Feline tapeworm</name>
    <name type="synonym">Taenia taeniaeformis</name>
    <dbReference type="NCBI Taxonomy" id="6205"/>
    <lineage>
        <taxon>Eukaryota</taxon>
        <taxon>Metazoa</taxon>
        <taxon>Spiralia</taxon>
        <taxon>Lophotrochozoa</taxon>
        <taxon>Platyhelminthes</taxon>
        <taxon>Cestoda</taxon>
        <taxon>Eucestoda</taxon>
        <taxon>Cyclophyllidea</taxon>
        <taxon>Taeniidae</taxon>
        <taxon>Hydatigera</taxon>
    </lineage>
</organism>
<sequence length="117" mass="13437">MARRWNANSEPYNAYLSPRQVDQLKPENAFYTTEFGDRCERHYCGACGQCHPTSSCASMRLLEHVTGTSLPDAAFHASEAYVIDDYAQRRFQAERHKLRLEHHCKPTEPFPFPSETG</sequence>
<gene>
    <name evidence="1" type="ORF">TTAC_LOCUS312</name>
</gene>